<dbReference type="RefSeq" id="XP_013270652.1">
    <property type="nucleotide sequence ID" value="XM_013415198.1"/>
</dbReference>
<reference evidence="1 2" key="1">
    <citation type="submission" date="2015-01" db="EMBL/GenBank/DDBJ databases">
        <title>The Genome Sequence of Rhinocladiella mackenzie CBS 650.93.</title>
        <authorList>
            <consortium name="The Broad Institute Genomics Platform"/>
            <person name="Cuomo C."/>
            <person name="de Hoog S."/>
            <person name="Gorbushina A."/>
            <person name="Stielow B."/>
            <person name="Teixiera M."/>
            <person name="Abouelleil A."/>
            <person name="Chapman S.B."/>
            <person name="Priest M."/>
            <person name="Young S.K."/>
            <person name="Wortman J."/>
            <person name="Nusbaum C."/>
            <person name="Birren B."/>
        </authorList>
    </citation>
    <scope>NUCLEOTIDE SEQUENCE [LARGE SCALE GENOMIC DNA]</scope>
    <source>
        <strain evidence="1 2">CBS 650.93</strain>
    </source>
</reference>
<name>A0A0D2IJY2_9EURO</name>
<keyword evidence="2" id="KW-1185">Reference proteome</keyword>
<proteinExistence type="predicted"/>
<dbReference type="EMBL" id="KN847479">
    <property type="protein sequence ID" value="KIX03516.1"/>
    <property type="molecule type" value="Genomic_DNA"/>
</dbReference>
<dbReference type="HOGENOM" id="CLU_2689150_0_0_1"/>
<gene>
    <name evidence="1" type="ORF">Z518_07069</name>
</gene>
<protein>
    <submittedName>
        <fullName evidence="1">Uncharacterized protein</fullName>
    </submittedName>
</protein>
<evidence type="ECO:0000313" key="1">
    <source>
        <dbReference type="EMBL" id="KIX03516.1"/>
    </source>
</evidence>
<sequence>MFSIVNRASFTDLGNKASKREDPKTLEKLRSHGMTAERWEERLQMAKDIEETIMYLKRDHNTVWSMTKVFDEVR</sequence>
<dbReference type="VEuPathDB" id="FungiDB:Z518_07069"/>
<dbReference type="Proteomes" id="UP000053617">
    <property type="component" value="Unassembled WGS sequence"/>
</dbReference>
<accession>A0A0D2IJY2</accession>
<dbReference type="AlphaFoldDB" id="A0A0D2IJY2"/>
<organism evidence="1 2">
    <name type="scientific">Rhinocladiella mackenziei CBS 650.93</name>
    <dbReference type="NCBI Taxonomy" id="1442369"/>
    <lineage>
        <taxon>Eukaryota</taxon>
        <taxon>Fungi</taxon>
        <taxon>Dikarya</taxon>
        <taxon>Ascomycota</taxon>
        <taxon>Pezizomycotina</taxon>
        <taxon>Eurotiomycetes</taxon>
        <taxon>Chaetothyriomycetidae</taxon>
        <taxon>Chaetothyriales</taxon>
        <taxon>Herpotrichiellaceae</taxon>
        <taxon>Rhinocladiella</taxon>
    </lineage>
</organism>
<evidence type="ECO:0000313" key="2">
    <source>
        <dbReference type="Proteomes" id="UP000053617"/>
    </source>
</evidence>
<dbReference type="GeneID" id="25295140"/>